<keyword evidence="2" id="KW-1185">Reference proteome</keyword>
<dbReference type="EMBL" id="LNCD01000031">
    <property type="protein sequence ID" value="KWV57133.1"/>
    <property type="molecule type" value="Genomic_DNA"/>
</dbReference>
<protein>
    <recommendedName>
        <fullName evidence="3">Phasin domain-containing protein</fullName>
    </recommendedName>
</protein>
<reference evidence="1 2" key="1">
    <citation type="submission" date="2015-11" db="EMBL/GenBank/DDBJ databases">
        <title>Draft Genome Sequence of the Strain BR 10423 (Rhizobium sp.) isolated from nodules of Mimosa pudica.</title>
        <authorList>
            <person name="Barauna A.C."/>
            <person name="Zilli J.E."/>
            <person name="Simoes-Araujo J.L."/>
            <person name="Reis V.M."/>
            <person name="James E.K."/>
            <person name="Reis F.B.Jr."/>
            <person name="Rouws L.F."/>
            <person name="Passos S.R."/>
            <person name="Gois S.R."/>
        </authorList>
    </citation>
    <scope>NUCLEOTIDE SEQUENCE [LARGE SCALE GENOMIC DNA]</scope>
    <source>
        <strain evidence="1 2">BR10423</strain>
    </source>
</reference>
<accession>A0A109JXZ5</accession>
<evidence type="ECO:0000313" key="1">
    <source>
        <dbReference type="EMBL" id="KWV57133.1"/>
    </source>
</evidence>
<evidence type="ECO:0000313" key="2">
    <source>
        <dbReference type="Proteomes" id="UP000068164"/>
    </source>
</evidence>
<comment type="caution">
    <text evidence="1">The sequence shown here is derived from an EMBL/GenBank/DDBJ whole genome shotgun (WGS) entry which is preliminary data.</text>
</comment>
<evidence type="ECO:0008006" key="3">
    <source>
        <dbReference type="Google" id="ProtNLM"/>
    </source>
</evidence>
<dbReference type="OrthoDB" id="8279879at2"/>
<proteinExistence type="predicted"/>
<dbReference type="AlphaFoldDB" id="A0A109JXZ5"/>
<sequence length="127" mass="13546">MIQNADHTYPIPSNLPAIAAAEKLLEAGVGFQVQVLSAASRLQIESFDFLMRRCQQQVRLVGDLVGSAGSNDALDVIGDFVRVAKIDYAAEVSTMLMIGSKLASEAAHRIREEAASGLNDMAARTVA</sequence>
<gene>
    <name evidence="1" type="ORF">AS026_31340</name>
</gene>
<dbReference type="RefSeq" id="WP_062368827.1">
    <property type="nucleotide sequence ID" value="NZ_LNCD01000031.1"/>
</dbReference>
<organism evidence="1 2">
    <name type="scientific">Rhizobium altiplani</name>
    <dbReference type="NCBI Taxonomy" id="1864509"/>
    <lineage>
        <taxon>Bacteria</taxon>
        <taxon>Pseudomonadati</taxon>
        <taxon>Pseudomonadota</taxon>
        <taxon>Alphaproteobacteria</taxon>
        <taxon>Hyphomicrobiales</taxon>
        <taxon>Rhizobiaceae</taxon>
        <taxon>Rhizobium/Agrobacterium group</taxon>
        <taxon>Rhizobium</taxon>
    </lineage>
</organism>
<name>A0A109JXZ5_9HYPH</name>
<dbReference type="Proteomes" id="UP000068164">
    <property type="component" value="Unassembled WGS sequence"/>
</dbReference>